<protein>
    <submittedName>
        <fullName evidence="4">DNA-processing protein DprA</fullName>
    </submittedName>
</protein>
<feature type="region of interest" description="Disordered" evidence="2">
    <location>
        <begin position="1"/>
        <end position="34"/>
    </location>
</feature>
<comment type="caution">
    <text evidence="4">The sequence shown here is derived from an EMBL/GenBank/DDBJ whole genome shotgun (WGS) entry which is preliminary data.</text>
</comment>
<gene>
    <name evidence="4" type="primary">dprA</name>
    <name evidence="4" type="ORF">GCM10023224_23440</name>
</gene>
<evidence type="ECO:0000256" key="1">
    <source>
        <dbReference type="ARBA" id="ARBA00006525"/>
    </source>
</evidence>
<dbReference type="InterPro" id="IPR003488">
    <property type="entry name" value="DprA"/>
</dbReference>
<proteinExistence type="inferred from homology"/>
<dbReference type="Proteomes" id="UP001499993">
    <property type="component" value="Unassembled WGS sequence"/>
</dbReference>
<reference evidence="5" key="1">
    <citation type="journal article" date="2019" name="Int. J. Syst. Evol. Microbiol.">
        <title>The Global Catalogue of Microorganisms (GCM) 10K type strain sequencing project: providing services to taxonomists for standard genome sequencing and annotation.</title>
        <authorList>
            <consortium name="The Broad Institute Genomics Platform"/>
            <consortium name="The Broad Institute Genome Sequencing Center for Infectious Disease"/>
            <person name="Wu L."/>
            <person name="Ma J."/>
        </authorList>
    </citation>
    <scope>NUCLEOTIDE SEQUENCE [LARGE SCALE GENOMIC DNA]</scope>
    <source>
        <strain evidence="5">JCM 18123</strain>
    </source>
</reference>
<sequence>MTCSDPSSAPEPGEYEPPSESGPRPGPVGDDATARACLTAVADPGDTAMGALLDEHGAAAVWQALRDGETPQPPPGARPDTVARRAARWRDRAARIDPDALLATTAELGSRLIVPGDPGWPTQLDQLGRRRPYALWVRGAHDLRHACLRSVAVVGARAASAYGTHVAGELAWGLGQRSWAVVSGGAYGIDSAAHRGTLAAAASAVAVLACGLDLSYPRGNEALFADIAARGALVSEHPPGTPPSKHGFLVRNRIIAALTPGTVVVEAGLRSGALNTARHGQDLHRTVMAVPGPVTSALSAGCHRLLRDGAAVCVTGTDDVVEQVGRIGADLRSEEGGTALDRDSLDATARRVLDAVPDRACAGTASVAEAADLGLDAALSSLGLLAAAGFVERGPSGWRTTTGRGPGRG</sequence>
<feature type="domain" description="Smf/DprA SLOG" evidence="3">
    <location>
        <begin position="112"/>
        <end position="324"/>
    </location>
</feature>
<dbReference type="PANTHER" id="PTHR43022:SF1">
    <property type="entry name" value="PROTEIN SMF"/>
    <property type="match status" value="1"/>
</dbReference>
<evidence type="ECO:0000259" key="3">
    <source>
        <dbReference type="Pfam" id="PF02481"/>
    </source>
</evidence>
<dbReference type="SUPFAM" id="SSF102405">
    <property type="entry name" value="MCP/YpsA-like"/>
    <property type="match status" value="1"/>
</dbReference>
<dbReference type="RefSeq" id="WP_425579382.1">
    <property type="nucleotide sequence ID" value="NZ_BAABIK010000011.1"/>
</dbReference>
<accession>A0ABP9GIB7</accession>
<evidence type="ECO:0000256" key="2">
    <source>
        <dbReference type="SAM" id="MobiDB-lite"/>
    </source>
</evidence>
<name>A0ABP9GIB7_9ACTN</name>
<feature type="compositionally biased region" description="Low complexity" evidence="2">
    <location>
        <begin position="1"/>
        <end position="29"/>
    </location>
</feature>
<dbReference type="PANTHER" id="PTHR43022">
    <property type="entry name" value="PROTEIN SMF"/>
    <property type="match status" value="1"/>
</dbReference>
<evidence type="ECO:0000313" key="4">
    <source>
        <dbReference type="EMBL" id="GAA4940955.1"/>
    </source>
</evidence>
<evidence type="ECO:0000313" key="5">
    <source>
        <dbReference type="Proteomes" id="UP001499993"/>
    </source>
</evidence>
<dbReference type="Gene3D" id="3.40.50.450">
    <property type="match status" value="1"/>
</dbReference>
<dbReference type="Pfam" id="PF02481">
    <property type="entry name" value="DNA_processg_A"/>
    <property type="match status" value="1"/>
</dbReference>
<comment type="similarity">
    <text evidence="1">Belongs to the DprA/Smf family.</text>
</comment>
<dbReference type="NCBIfam" id="TIGR00732">
    <property type="entry name" value="dprA"/>
    <property type="match status" value="1"/>
</dbReference>
<dbReference type="InterPro" id="IPR057666">
    <property type="entry name" value="DrpA_SLOG"/>
</dbReference>
<keyword evidence="5" id="KW-1185">Reference proteome</keyword>
<organism evidence="4 5">
    <name type="scientific">Streptomonospora halophila</name>
    <dbReference type="NCBI Taxonomy" id="427369"/>
    <lineage>
        <taxon>Bacteria</taxon>
        <taxon>Bacillati</taxon>
        <taxon>Actinomycetota</taxon>
        <taxon>Actinomycetes</taxon>
        <taxon>Streptosporangiales</taxon>
        <taxon>Nocardiopsidaceae</taxon>
        <taxon>Streptomonospora</taxon>
    </lineage>
</organism>
<dbReference type="EMBL" id="BAABIK010000011">
    <property type="protein sequence ID" value="GAA4940955.1"/>
    <property type="molecule type" value="Genomic_DNA"/>
</dbReference>